<keyword evidence="3" id="KW-1185">Reference proteome</keyword>
<dbReference type="STRING" id="1385515.GCA_000423325_01898"/>
<reference evidence="2 3" key="1">
    <citation type="submission" date="2013-08" db="EMBL/GenBank/DDBJ databases">
        <title>Genomic analysis of Lysobacter defluvii.</title>
        <authorList>
            <person name="Wang Q."/>
            <person name="Wang G."/>
        </authorList>
    </citation>
    <scope>NUCLEOTIDE SEQUENCE [LARGE SCALE GENOMIC DNA]</scope>
    <source>
        <strain evidence="2 3">IMMIB APB-9</strain>
    </source>
</reference>
<proteinExistence type="predicted"/>
<gene>
    <name evidence="2" type="ORF">N791_09055</name>
</gene>
<dbReference type="AlphaFoldDB" id="A0A0A0M5T4"/>
<dbReference type="RefSeq" id="WP_036139450.1">
    <property type="nucleotide sequence ID" value="NZ_AVBH01000305.1"/>
</dbReference>
<dbReference type="eggNOG" id="ENOG502ZAP0">
    <property type="taxonomic scope" value="Bacteria"/>
</dbReference>
<organism evidence="2 3">
    <name type="scientific">Lysobacter defluvii IMMIB APB-9 = DSM 18482</name>
    <dbReference type="NCBI Taxonomy" id="1385515"/>
    <lineage>
        <taxon>Bacteria</taxon>
        <taxon>Pseudomonadati</taxon>
        <taxon>Pseudomonadota</taxon>
        <taxon>Gammaproteobacteria</taxon>
        <taxon>Lysobacterales</taxon>
        <taxon>Lysobacteraceae</taxon>
        <taxon>Novilysobacter</taxon>
    </lineage>
</organism>
<comment type="caution">
    <text evidence="2">The sequence shown here is derived from an EMBL/GenBank/DDBJ whole genome shotgun (WGS) entry which is preliminary data.</text>
</comment>
<dbReference type="EMBL" id="AVBH01000305">
    <property type="protein sequence ID" value="KGO97574.1"/>
    <property type="molecule type" value="Genomic_DNA"/>
</dbReference>
<evidence type="ECO:0000313" key="2">
    <source>
        <dbReference type="EMBL" id="KGO97574.1"/>
    </source>
</evidence>
<dbReference type="Proteomes" id="UP000030003">
    <property type="component" value="Unassembled WGS sequence"/>
</dbReference>
<name>A0A0A0M5T4_9GAMM</name>
<protein>
    <submittedName>
        <fullName evidence="2">Uncharacterized protein</fullName>
    </submittedName>
</protein>
<feature type="signal peptide" evidence="1">
    <location>
        <begin position="1"/>
        <end position="25"/>
    </location>
</feature>
<accession>A0A0A0M5T4</accession>
<sequence length="238" mass="24773">MPSTKPCLVAAIAAGVALVSLPAAAQQPQAELHIDVATHSAPGMPGMGAAGRLAGMMGGGKASYGMARHPAMPGKYLDLALYNRNRPGTAARQAIPEGARMGPHLDLLPPPRPVETARDANPIANATGQADGGRGRILYYWGCGETVGAGQPREFSFEVRDGEFRTTGDAPAPRAVADAGISAGPEYGLWPNDTHGPMVPADASLRGGHHVTGEALPDSMRFELQQAHDFMPALDVER</sequence>
<feature type="chain" id="PRO_5001973393" evidence="1">
    <location>
        <begin position="26"/>
        <end position="238"/>
    </location>
</feature>
<keyword evidence="1" id="KW-0732">Signal</keyword>
<evidence type="ECO:0000256" key="1">
    <source>
        <dbReference type="SAM" id="SignalP"/>
    </source>
</evidence>
<feature type="non-terminal residue" evidence="2">
    <location>
        <position position="238"/>
    </location>
</feature>
<evidence type="ECO:0000313" key="3">
    <source>
        <dbReference type="Proteomes" id="UP000030003"/>
    </source>
</evidence>